<evidence type="ECO:0000256" key="2">
    <source>
        <dbReference type="ARBA" id="ARBA00022840"/>
    </source>
</evidence>
<evidence type="ECO:0000313" key="4">
    <source>
        <dbReference type="EMBL" id="KAK6309352.1"/>
    </source>
</evidence>
<gene>
    <name evidence="4" type="ORF">J4Q44_G00208150</name>
</gene>
<dbReference type="EMBL" id="JAGTTL010000018">
    <property type="protein sequence ID" value="KAK6309352.1"/>
    <property type="molecule type" value="Genomic_DNA"/>
</dbReference>
<dbReference type="SUPFAM" id="SSF55060">
    <property type="entry name" value="GHMP Kinase, C-terminal domain"/>
    <property type="match status" value="1"/>
</dbReference>
<evidence type="ECO:0000256" key="1">
    <source>
        <dbReference type="ARBA" id="ARBA00022741"/>
    </source>
</evidence>
<accession>A0AAN8R1X9</accession>
<dbReference type="AlphaFoldDB" id="A0AAN8R1X9"/>
<dbReference type="InterPro" id="IPR036554">
    <property type="entry name" value="GHMP_kinase_C_sf"/>
</dbReference>
<protein>
    <recommendedName>
        <fullName evidence="3">GHMP kinase C-terminal domain-containing protein</fullName>
    </recommendedName>
</protein>
<dbReference type="GO" id="GO:0005524">
    <property type="term" value="F:ATP binding"/>
    <property type="evidence" value="ECO:0007669"/>
    <property type="project" value="UniProtKB-KW"/>
</dbReference>
<dbReference type="Gene3D" id="3.30.70.890">
    <property type="entry name" value="GHMP kinase, C-terminal domain"/>
    <property type="match status" value="1"/>
</dbReference>
<proteinExistence type="predicted"/>
<dbReference type="Pfam" id="PF08544">
    <property type="entry name" value="GHMP_kinases_C"/>
    <property type="match status" value="1"/>
</dbReference>
<organism evidence="4 5">
    <name type="scientific">Coregonus suidteri</name>
    <dbReference type="NCBI Taxonomy" id="861788"/>
    <lineage>
        <taxon>Eukaryota</taxon>
        <taxon>Metazoa</taxon>
        <taxon>Chordata</taxon>
        <taxon>Craniata</taxon>
        <taxon>Vertebrata</taxon>
        <taxon>Euteleostomi</taxon>
        <taxon>Actinopterygii</taxon>
        <taxon>Neopterygii</taxon>
        <taxon>Teleostei</taxon>
        <taxon>Protacanthopterygii</taxon>
        <taxon>Salmoniformes</taxon>
        <taxon>Salmonidae</taxon>
        <taxon>Coregoninae</taxon>
        <taxon>Coregonus</taxon>
    </lineage>
</organism>
<dbReference type="GO" id="GO:0004335">
    <property type="term" value="F:galactokinase activity"/>
    <property type="evidence" value="ECO:0007669"/>
    <property type="project" value="TreeGrafter"/>
</dbReference>
<keyword evidence="1" id="KW-0547">Nucleotide-binding</keyword>
<evidence type="ECO:0000259" key="3">
    <source>
        <dbReference type="Pfam" id="PF08544"/>
    </source>
</evidence>
<sequence>MKQSHDSCRDLYECSCPELDLLVEICLRSGAVGSRLTRAGWGGCAVSVVPIDKVESFLKSVREVYYTPDPRRAELEKHSLFVSKPGGGAAIFLEY</sequence>
<keyword evidence="5" id="KW-1185">Reference proteome</keyword>
<dbReference type="GO" id="GO:0005829">
    <property type="term" value="C:cytosol"/>
    <property type="evidence" value="ECO:0007669"/>
    <property type="project" value="TreeGrafter"/>
</dbReference>
<keyword evidence="2" id="KW-0067">ATP-binding</keyword>
<comment type="caution">
    <text evidence="4">The sequence shown here is derived from an EMBL/GenBank/DDBJ whole genome shotgun (WGS) entry which is preliminary data.</text>
</comment>
<dbReference type="GO" id="GO:0006012">
    <property type="term" value="P:galactose metabolic process"/>
    <property type="evidence" value="ECO:0007669"/>
    <property type="project" value="TreeGrafter"/>
</dbReference>
<reference evidence="4 5" key="1">
    <citation type="submission" date="2021-04" db="EMBL/GenBank/DDBJ databases">
        <authorList>
            <person name="De Guttry C."/>
            <person name="Zahm M."/>
            <person name="Klopp C."/>
            <person name="Cabau C."/>
            <person name="Louis A."/>
            <person name="Berthelot C."/>
            <person name="Parey E."/>
            <person name="Roest Crollius H."/>
            <person name="Montfort J."/>
            <person name="Robinson-Rechavi M."/>
            <person name="Bucao C."/>
            <person name="Bouchez O."/>
            <person name="Gislard M."/>
            <person name="Lluch J."/>
            <person name="Milhes M."/>
            <person name="Lampietro C."/>
            <person name="Lopez Roques C."/>
            <person name="Donnadieu C."/>
            <person name="Braasch I."/>
            <person name="Desvignes T."/>
            <person name="Postlethwait J."/>
            <person name="Bobe J."/>
            <person name="Wedekind C."/>
            <person name="Guiguen Y."/>
        </authorList>
    </citation>
    <scope>NUCLEOTIDE SEQUENCE [LARGE SCALE GENOMIC DNA]</scope>
    <source>
        <strain evidence="4">Cs_M1</strain>
        <tissue evidence="4">Blood</tissue>
    </source>
</reference>
<feature type="domain" description="GHMP kinase C-terminal" evidence="3">
    <location>
        <begin position="3"/>
        <end position="66"/>
    </location>
</feature>
<dbReference type="InterPro" id="IPR013750">
    <property type="entry name" value="GHMP_kinase_C_dom"/>
</dbReference>
<dbReference type="Proteomes" id="UP001356427">
    <property type="component" value="Unassembled WGS sequence"/>
</dbReference>
<name>A0AAN8R1X9_9TELE</name>
<dbReference type="PANTHER" id="PTHR10457:SF7">
    <property type="entry name" value="GALACTOKINASE-RELATED"/>
    <property type="match status" value="1"/>
</dbReference>
<dbReference type="PANTHER" id="PTHR10457">
    <property type="entry name" value="MEVALONATE KINASE/GALACTOKINASE"/>
    <property type="match status" value="1"/>
</dbReference>
<evidence type="ECO:0000313" key="5">
    <source>
        <dbReference type="Proteomes" id="UP001356427"/>
    </source>
</evidence>